<dbReference type="PANTHER" id="PTHR42939">
    <property type="entry name" value="ABC TRANSPORTER ATP-BINDING PROTEIN ALBC-RELATED"/>
    <property type="match status" value="1"/>
</dbReference>
<proteinExistence type="predicted"/>
<keyword evidence="2" id="KW-0547">Nucleotide-binding</keyword>
<dbReference type="RefSeq" id="WP_207645160.1">
    <property type="nucleotide sequence ID" value="NZ_FMXR01000013.1"/>
</dbReference>
<protein>
    <submittedName>
        <fullName evidence="4">ABC-2 type transport system ATP-binding protein</fullName>
    </submittedName>
</protein>
<dbReference type="Proteomes" id="UP000199228">
    <property type="component" value="Unassembled WGS sequence"/>
</dbReference>
<dbReference type="STRING" id="1732.SAMN02910417_01882"/>
<dbReference type="SUPFAM" id="SSF52540">
    <property type="entry name" value="P-loop containing nucleoside triphosphate hydrolases"/>
    <property type="match status" value="1"/>
</dbReference>
<sequence length="77" mass="8888">MKQRLGLVQAFMENPDVILLDEPFNALDENNFKVALEQMKEEKEKGKIIVVASHSLNDEQVKCFDRVINIEEGTIRQ</sequence>
<dbReference type="Gene3D" id="3.40.50.300">
    <property type="entry name" value="P-loop containing nucleotide triphosphate hydrolases"/>
    <property type="match status" value="1"/>
</dbReference>
<reference evidence="4 5" key="1">
    <citation type="submission" date="2016-10" db="EMBL/GenBank/DDBJ databases">
        <authorList>
            <person name="de Groot N.N."/>
        </authorList>
    </citation>
    <scope>NUCLEOTIDE SEQUENCE [LARGE SCALE GENOMIC DNA]</scope>
    <source>
        <strain evidence="4 5">DSM 3217</strain>
    </source>
</reference>
<dbReference type="AlphaFoldDB" id="A0A1G6BXH7"/>
<evidence type="ECO:0000313" key="4">
    <source>
        <dbReference type="EMBL" id="SDB25314.1"/>
    </source>
</evidence>
<dbReference type="InterPro" id="IPR051782">
    <property type="entry name" value="ABC_Transporter_VariousFunc"/>
</dbReference>
<keyword evidence="3 4" id="KW-0067">ATP-binding</keyword>
<dbReference type="EMBL" id="FMXR01000013">
    <property type="protein sequence ID" value="SDB25314.1"/>
    <property type="molecule type" value="Genomic_DNA"/>
</dbReference>
<dbReference type="InterPro" id="IPR027417">
    <property type="entry name" value="P-loop_NTPase"/>
</dbReference>
<accession>A0A1G6BXH7</accession>
<name>A0A1G6BXH7_EUBOX</name>
<gene>
    <name evidence="4" type="ORF">SAMN02910417_01882</name>
</gene>
<evidence type="ECO:0000256" key="1">
    <source>
        <dbReference type="ARBA" id="ARBA00022448"/>
    </source>
</evidence>
<evidence type="ECO:0000256" key="3">
    <source>
        <dbReference type="ARBA" id="ARBA00022840"/>
    </source>
</evidence>
<evidence type="ECO:0000256" key="2">
    <source>
        <dbReference type="ARBA" id="ARBA00022741"/>
    </source>
</evidence>
<dbReference type="GO" id="GO:0005524">
    <property type="term" value="F:ATP binding"/>
    <property type="evidence" value="ECO:0007669"/>
    <property type="project" value="UniProtKB-KW"/>
</dbReference>
<keyword evidence="5" id="KW-1185">Reference proteome</keyword>
<evidence type="ECO:0000313" key="5">
    <source>
        <dbReference type="Proteomes" id="UP000199228"/>
    </source>
</evidence>
<dbReference type="PANTHER" id="PTHR42939:SF1">
    <property type="entry name" value="ABC TRANSPORTER ATP-BINDING PROTEIN ALBC-RELATED"/>
    <property type="match status" value="1"/>
</dbReference>
<organism evidence="4 5">
    <name type="scientific">Eubacterium oxidoreducens</name>
    <dbReference type="NCBI Taxonomy" id="1732"/>
    <lineage>
        <taxon>Bacteria</taxon>
        <taxon>Bacillati</taxon>
        <taxon>Bacillota</taxon>
        <taxon>Clostridia</taxon>
        <taxon>Eubacteriales</taxon>
        <taxon>Eubacteriaceae</taxon>
        <taxon>Eubacterium</taxon>
    </lineage>
</organism>
<keyword evidence="1" id="KW-0813">Transport</keyword>